<name>A0A8H5A866_FUSOX</name>
<dbReference type="PANTHER" id="PTHR14003">
    <property type="entry name" value="TRANSCRIPTIONAL REPRESSOR PROTEIN YY"/>
    <property type="match status" value="1"/>
</dbReference>
<feature type="domain" description="C2H2-type" evidence="8">
    <location>
        <begin position="984"/>
        <end position="1013"/>
    </location>
</feature>
<feature type="compositionally biased region" description="Polar residues" evidence="7">
    <location>
        <begin position="197"/>
        <end position="212"/>
    </location>
</feature>
<organism evidence="9 10">
    <name type="scientific">Fusarium oxysporum</name>
    <name type="common">Fusarium vascular wilt</name>
    <dbReference type="NCBI Taxonomy" id="5507"/>
    <lineage>
        <taxon>Eukaryota</taxon>
        <taxon>Fungi</taxon>
        <taxon>Dikarya</taxon>
        <taxon>Ascomycota</taxon>
        <taxon>Pezizomycotina</taxon>
        <taxon>Sordariomycetes</taxon>
        <taxon>Hypocreomycetidae</taxon>
        <taxon>Hypocreales</taxon>
        <taxon>Nectriaceae</taxon>
        <taxon>Fusarium</taxon>
        <taxon>Fusarium oxysporum species complex</taxon>
    </lineage>
</organism>
<evidence type="ECO:0000259" key="8">
    <source>
        <dbReference type="PROSITE" id="PS50157"/>
    </source>
</evidence>
<feature type="domain" description="C2H2-type" evidence="8">
    <location>
        <begin position="1048"/>
        <end position="1076"/>
    </location>
</feature>
<reference evidence="9" key="1">
    <citation type="submission" date="2020-02" db="EMBL/GenBank/DDBJ databases">
        <title>Identification and distribution of gene clusters putatively required for synthesis of sphingolipid metabolism inhibitors in phylogenetically diverse species of the filamentous fungus Fusarium.</title>
        <authorList>
            <person name="Kim H.-S."/>
            <person name="Busman M."/>
            <person name="Brown D.W."/>
            <person name="Divon H."/>
            <person name="Uhlig S."/>
            <person name="Proctor R.H."/>
        </authorList>
    </citation>
    <scope>NUCLEOTIDE SEQUENCE [LARGE SCALE GENOMIC DNA]</scope>
    <source>
        <strain evidence="9">NRRL 39464</strain>
    </source>
</reference>
<dbReference type="GO" id="GO:0005667">
    <property type="term" value="C:transcription regulator complex"/>
    <property type="evidence" value="ECO:0007669"/>
    <property type="project" value="TreeGrafter"/>
</dbReference>
<accession>A0A8H5A866</accession>
<dbReference type="GO" id="GO:0000981">
    <property type="term" value="F:DNA-binding transcription factor activity, RNA polymerase II-specific"/>
    <property type="evidence" value="ECO:0007669"/>
    <property type="project" value="TreeGrafter"/>
</dbReference>
<dbReference type="SMART" id="SM00355">
    <property type="entry name" value="ZnF_C2H2"/>
    <property type="match status" value="8"/>
</dbReference>
<dbReference type="Pfam" id="PF00096">
    <property type="entry name" value="zf-C2H2"/>
    <property type="match status" value="4"/>
</dbReference>
<evidence type="ECO:0000256" key="3">
    <source>
        <dbReference type="ARBA" id="ARBA00022771"/>
    </source>
</evidence>
<feature type="domain" description="C2H2-type" evidence="8">
    <location>
        <begin position="954"/>
        <end position="983"/>
    </location>
</feature>
<evidence type="ECO:0000256" key="7">
    <source>
        <dbReference type="SAM" id="MobiDB-lite"/>
    </source>
</evidence>
<evidence type="ECO:0000256" key="4">
    <source>
        <dbReference type="ARBA" id="ARBA00022833"/>
    </source>
</evidence>
<sequence>MATTMDLDLNIPAIEDVLFKVYEFLKDTTTAANPQPNLKDRGQEVEDAANSCLDEQIKLLQLVDNHFKGVPWASLPLKIQNVLSTEITSFNYRVNIVKSGVTSLLQLHDSLSTPVKPRVQNAYKTPLSTEIDSFLPLEQTYSQSSADNGSISKSKTSSALSGTASFVPFGNDIPRLDVQDTPLVLEDTPQPRKTRASTRSQTSGTRPSNAPSSVPVDRERNLRKSQYSMASKRKVIQDSDDEFEDESRDAQIARQLQDEEYANATLPFSTSQTYGQPATRSTRATTKRSAVSSSSSRQPKKPCLDDDLSDLEYVYERSDNGNATDIVEEEAVPEQVAKGFKDAQGHIRIGPQPLKATRDIRTAPRDFAEARTKAILVHNYGSTDFHFNNGDKGRLERASIGIMSRFSLSYVEVSENWVKYLCDYTGLPLQWSGGPQSLSLESMYPVVIFEQFPAYHAPPNVCLIMQSLNWAKRRHPIITLPLVSAWLNACEEQDFMLRRSKISWVFNALSNTATMTRVFDLLETHNDQIKRWASYDQPKRKAILEVLRTGAVNSELQDAIRKLGHEKLWVVGELNAKSDRSGASIYRELCRIATQRYHLTKSEFEYYCTVPAPRKGDERVFYPFYALSQPQAKDIGWSWPMMIAFAKDLLKVMRLNCNRHAEQAGYGEKHVNAAKLIYWMGSFLFEKIKTLKVKRPDASREEIALMMLDRWGLPLVPWRSSIFRVSLCKKQDHGIAMVFGIADTPDFDPIRDIDLSLATVTLDSGFTNLAMWNFDASSWDSIQRIMKFIPLHHPLWQVTSTLGNDIWLGEWDQSIQPVAPTPEFETHLLSIEAWVDGKALDPFVCKYCGKILQSAGQLVDHCRKCPRRPQSDVSNTQPPNLDQDTVNEGYWDSRLHCDHEGCGYKSFRAQNLLNHKATHSEKSCKCGKCGKLFATKDYLREHEKTHDEDRLRSHTCKEEGCGKSFFHKVDLASHMVTHTGKKNFKCRVEGCGKSFGLAGNRNAHEALHSNDRPFLCETVIDDRKCGKAFKTKVELTRHVLTHSEEKLVKCNKCTLRFVSTARLNSHMREVHSDVRRFECGTCGERFKRKEHLQKHVERFSH</sequence>
<feature type="domain" description="C2H2-type" evidence="8">
    <location>
        <begin position="1077"/>
        <end position="1101"/>
    </location>
</feature>
<comment type="caution">
    <text evidence="9">The sequence shown here is derived from an EMBL/GenBank/DDBJ whole genome shotgun (WGS) entry which is preliminary data.</text>
</comment>
<proteinExistence type="predicted"/>
<evidence type="ECO:0000256" key="1">
    <source>
        <dbReference type="ARBA" id="ARBA00022723"/>
    </source>
</evidence>
<evidence type="ECO:0000256" key="6">
    <source>
        <dbReference type="PROSITE-ProRule" id="PRU00042"/>
    </source>
</evidence>
<feature type="domain" description="C2H2-type" evidence="8">
    <location>
        <begin position="1014"/>
        <end position="1047"/>
    </location>
</feature>
<dbReference type="GO" id="GO:0000785">
    <property type="term" value="C:chromatin"/>
    <property type="evidence" value="ECO:0007669"/>
    <property type="project" value="TreeGrafter"/>
</dbReference>
<keyword evidence="5" id="KW-0539">Nucleus</keyword>
<dbReference type="Proteomes" id="UP000558688">
    <property type="component" value="Unassembled WGS sequence"/>
</dbReference>
<feature type="domain" description="C2H2-type" evidence="8">
    <location>
        <begin position="924"/>
        <end position="951"/>
    </location>
</feature>
<evidence type="ECO:0000256" key="5">
    <source>
        <dbReference type="ARBA" id="ARBA00023242"/>
    </source>
</evidence>
<protein>
    <recommendedName>
        <fullName evidence="8">C2H2-type domain-containing protein</fullName>
    </recommendedName>
</protein>
<dbReference type="GO" id="GO:0008270">
    <property type="term" value="F:zinc ion binding"/>
    <property type="evidence" value="ECO:0007669"/>
    <property type="project" value="UniProtKB-KW"/>
</dbReference>
<dbReference type="InterPro" id="IPR036236">
    <property type="entry name" value="Znf_C2H2_sf"/>
</dbReference>
<dbReference type="EMBL" id="JAAFOW010001464">
    <property type="protein sequence ID" value="KAF5260501.1"/>
    <property type="molecule type" value="Genomic_DNA"/>
</dbReference>
<dbReference type="PROSITE" id="PS50157">
    <property type="entry name" value="ZINC_FINGER_C2H2_2"/>
    <property type="match status" value="6"/>
</dbReference>
<gene>
    <name evidence="9" type="ORF">FOXYS1_8834</name>
</gene>
<feature type="compositionally biased region" description="Polar residues" evidence="7">
    <location>
        <begin position="266"/>
        <end position="276"/>
    </location>
</feature>
<dbReference type="PANTHER" id="PTHR14003:SF23">
    <property type="entry name" value="ZINC FINGER PROTEIN 143"/>
    <property type="match status" value="1"/>
</dbReference>
<dbReference type="InterPro" id="IPR013087">
    <property type="entry name" value="Znf_C2H2_type"/>
</dbReference>
<feature type="region of interest" description="Disordered" evidence="7">
    <location>
        <begin position="180"/>
        <end position="249"/>
    </location>
</feature>
<feature type="region of interest" description="Disordered" evidence="7">
    <location>
        <begin position="265"/>
        <end position="306"/>
    </location>
</feature>
<evidence type="ECO:0000313" key="9">
    <source>
        <dbReference type="EMBL" id="KAF5260501.1"/>
    </source>
</evidence>
<keyword evidence="2" id="KW-0677">Repeat</keyword>
<keyword evidence="1" id="KW-0479">Metal-binding</keyword>
<keyword evidence="3 6" id="KW-0863">Zinc-finger</keyword>
<evidence type="ECO:0000313" key="10">
    <source>
        <dbReference type="Proteomes" id="UP000558688"/>
    </source>
</evidence>
<evidence type="ECO:0000256" key="2">
    <source>
        <dbReference type="ARBA" id="ARBA00022737"/>
    </source>
</evidence>
<feature type="compositionally biased region" description="Low complexity" evidence="7">
    <location>
        <begin position="278"/>
        <end position="297"/>
    </location>
</feature>
<dbReference type="Gene3D" id="3.30.160.60">
    <property type="entry name" value="Classic Zinc Finger"/>
    <property type="match status" value="5"/>
</dbReference>
<dbReference type="SUPFAM" id="SSF57667">
    <property type="entry name" value="beta-beta-alpha zinc fingers"/>
    <property type="match status" value="3"/>
</dbReference>
<feature type="compositionally biased region" description="Acidic residues" evidence="7">
    <location>
        <begin position="238"/>
        <end position="247"/>
    </location>
</feature>
<dbReference type="PROSITE" id="PS00028">
    <property type="entry name" value="ZINC_FINGER_C2H2_1"/>
    <property type="match status" value="5"/>
</dbReference>
<dbReference type="GO" id="GO:0000978">
    <property type="term" value="F:RNA polymerase II cis-regulatory region sequence-specific DNA binding"/>
    <property type="evidence" value="ECO:0007669"/>
    <property type="project" value="TreeGrafter"/>
</dbReference>
<dbReference type="AlphaFoldDB" id="A0A8H5A866"/>
<keyword evidence="4" id="KW-0862">Zinc</keyword>